<protein>
    <recommendedName>
        <fullName evidence="3">MarR family transcriptional regulator</fullName>
    </recommendedName>
</protein>
<name>A0ABY3UPW0_MYCLN</name>
<proteinExistence type="predicted"/>
<organism evidence="1 2">
    <name type="scientific">Mycobacterium lentiflavum</name>
    <dbReference type="NCBI Taxonomy" id="141349"/>
    <lineage>
        <taxon>Bacteria</taxon>
        <taxon>Bacillati</taxon>
        <taxon>Actinomycetota</taxon>
        <taxon>Actinomycetes</taxon>
        <taxon>Mycobacteriales</taxon>
        <taxon>Mycobacteriaceae</taxon>
        <taxon>Mycobacterium</taxon>
        <taxon>Mycobacterium simiae complex</taxon>
    </lineage>
</organism>
<gene>
    <name evidence="1" type="ORF">MJO58_22635</name>
</gene>
<accession>A0ABY3UPW0</accession>
<sequence length="50" mass="5555">MAAALKPFALTLAEYVCLRMLVETPGMSSAELARDRCHAPDDERDLEEFA</sequence>
<reference evidence="1" key="1">
    <citation type="submission" date="2022-08" db="EMBL/GenBank/DDBJ databases">
        <title>Complete genome sequence of 14 non-tuberculosis mycobacteria type-strains.</title>
        <authorList>
            <person name="Igarashi Y."/>
            <person name="Osugi A."/>
            <person name="Mitarai S."/>
        </authorList>
    </citation>
    <scope>NUCLEOTIDE SEQUENCE</scope>
    <source>
        <strain evidence="1">ATCC 51985</strain>
    </source>
</reference>
<dbReference type="Proteomes" id="UP001055171">
    <property type="component" value="Chromosome"/>
</dbReference>
<evidence type="ECO:0000313" key="1">
    <source>
        <dbReference type="EMBL" id="ULP41612.1"/>
    </source>
</evidence>
<evidence type="ECO:0008006" key="3">
    <source>
        <dbReference type="Google" id="ProtNLM"/>
    </source>
</evidence>
<dbReference type="RefSeq" id="WP_239721059.1">
    <property type="nucleotide sequence ID" value="NZ_CP092423.2"/>
</dbReference>
<keyword evidence="2" id="KW-1185">Reference proteome</keyword>
<evidence type="ECO:0000313" key="2">
    <source>
        <dbReference type="Proteomes" id="UP001055171"/>
    </source>
</evidence>
<dbReference type="EMBL" id="CP092423">
    <property type="protein sequence ID" value="ULP41612.1"/>
    <property type="molecule type" value="Genomic_DNA"/>
</dbReference>